<evidence type="ECO:0000256" key="1">
    <source>
        <dbReference type="ARBA" id="ARBA00004127"/>
    </source>
</evidence>
<dbReference type="Pfam" id="PF01529">
    <property type="entry name" value="DHHC"/>
    <property type="match status" value="1"/>
</dbReference>
<feature type="domain" description="Palmitoyltransferase DHHC" evidence="12">
    <location>
        <begin position="111"/>
        <end position="281"/>
    </location>
</feature>
<evidence type="ECO:0000259" key="12">
    <source>
        <dbReference type="Pfam" id="PF01529"/>
    </source>
</evidence>
<evidence type="ECO:0000256" key="4">
    <source>
        <dbReference type="ARBA" id="ARBA00022692"/>
    </source>
</evidence>
<feature type="transmembrane region" description="Helical" evidence="10">
    <location>
        <begin position="68"/>
        <end position="90"/>
    </location>
</feature>
<name>A0A1X0NX08_9TRYP</name>
<evidence type="ECO:0000256" key="9">
    <source>
        <dbReference type="ARBA" id="ARBA00023315"/>
    </source>
</evidence>
<keyword evidence="9 10" id="KW-0012">Acyltransferase</keyword>
<keyword evidence="7" id="KW-0564">Palmitate</keyword>
<proteinExistence type="inferred from homology"/>
<feature type="transmembrane region" description="Helical" evidence="10">
    <location>
        <begin position="159"/>
        <end position="177"/>
    </location>
</feature>
<dbReference type="Proteomes" id="UP000192257">
    <property type="component" value="Unassembled WGS sequence"/>
</dbReference>
<dbReference type="PANTHER" id="PTHR22883:SF301">
    <property type="entry name" value="PALMITOYLTRANSFERASE ZDHHC12"/>
    <property type="match status" value="1"/>
</dbReference>
<evidence type="ECO:0000256" key="7">
    <source>
        <dbReference type="ARBA" id="ARBA00023139"/>
    </source>
</evidence>
<dbReference type="GO" id="GO:0019706">
    <property type="term" value="F:protein-cysteine S-palmitoyltransferase activity"/>
    <property type="evidence" value="ECO:0007669"/>
    <property type="project" value="UniProtKB-EC"/>
</dbReference>
<reference evidence="13 14" key="1">
    <citation type="submission" date="2017-03" db="EMBL/GenBank/DDBJ databases">
        <title>An alternative strategy for trypanosome survival in the mammalian bloodstream revealed through genome and transcriptome analysis of the ubiquitous bovine parasite Trypanosoma (Megatrypanum) theileri.</title>
        <authorList>
            <person name="Kelly S."/>
            <person name="Ivens A."/>
            <person name="Mott A."/>
            <person name="O'Neill E."/>
            <person name="Emms D."/>
            <person name="Macleod O."/>
            <person name="Voorheis P."/>
            <person name="Matthews J."/>
            <person name="Matthews K."/>
            <person name="Carrington M."/>
        </authorList>
    </citation>
    <scope>NUCLEOTIDE SEQUENCE [LARGE SCALE GENOMIC DNA]</scope>
    <source>
        <strain evidence="13">Edinburgh</strain>
    </source>
</reference>
<keyword evidence="14" id="KW-1185">Reference proteome</keyword>
<evidence type="ECO:0000313" key="14">
    <source>
        <dbReference type="Proteomes" id="UP000192257"/>
    </source>
</evidence>
<comment type="domain">
    <text evidence="10">The DHHC domain is required for palmitoyltransferase activity.</text>
</comment>
<gene>
    <name evidence="13" type="ORF">TM35_000162880</name>
</gene>
<evidence type="ECO:0000256" key="10">
    <source>
        <dbReference type="RuleBase" id="RU079119"/>
    </source>
</evidence>
<keyword evidence="5 10" id="KW-1133">Transmembrane helix</keyword>
<keyword evidence="3 10" id="KW-0808">Transferase</keyword>
<feature type="transmembrane region" description="Helical" evidence="10">
    <location>
        <begin position="242"/>
        <end position="270"/>
    </location>
</feature>
<comment type="similarity">
    <text evidence="2 10">Belongs to the DHHC palmitoyltransferase family.</text>
</comment>
<dbReference type="AlphaFoldDB" id="A0A1X0NX08"/>
<dbReference type="GO" id="GO:0005794">
    <property type="term" value="C:Golgi apparatus"/>
    <property type="evidence" value="ECO:0007669"/>
    <property type="project" value="TreeGrafter"/>
</dbReference>
<evidence type="ECO:0000256" key="11">
    <source>
        <dbReference type="SAM" id="MobiDB-lite"/>
    </source>
</evidence>
<dbReference type="RefSeq" id="XP_028882716.1">
    <property type="nucleotide sequence ID" value="XM_029026160.1"/>
</dbReference>
<feature type="region of interest" description="Disordered" evidence="11">
    <location>
        <begin position="195"/>
        <end position="214"/>
    </location>
</feature>
<evidence type="ECO:0000256" key="3">
    <source>
        <dbReference type="ARBA" id="ARBA00022679"/>
    </source>
</evidence>
<evidence type="ECO:0000256" key="2">
    <source>
        <dbReference type="ARBA" id="ARBA00008574"/>
    </source>
</evidence>
<dbReference type="EMBL" id="NBCO01000016">
    <property type="protein sequence ID" value="ORC88650.1"/>
    <property type="molecule type" value="Genomic_DNA"/>
</dbReference>
<dbReference type="InterPro" id="IPR039859">
    <property type="entry name" value="PFA4/ZDH16/20/ERF2-like"/>
</dbReference>
<dbReference type="OrthoDB" id="9909019at2759"/>
<dbReference type="InterPro" id="IPR001594">
    <property type="entry name" value="Palmitoyltrfase_DHHC"/>
</dbReference>
<keyword evidence="6 10" id="KW-0472">Membrane</keyword>
<evidence type="ECO:0000313" key="13">
    <source>
        <dbReference type="EMBL" id="ORC88650.1"/>
    </source>
</evidence>
<dbReference type="PANTHER" id="PTHR22883">
    <property type="entry name" value="ZINC FINGER DHHC DOMAIN CONTAINING PROTEIN"/>
    <property type="match status" value="1"/>
</dbReference>
<evidence type="ECO:0000256" key="8">
    <source>
        <dbReference type="ARBA" id="ARBA00023288"/>
    </source>
</evidence>
<dbReference type="GO" id="GO:0006612">
    <property type="term" value="P:protein targeting to membrane"/>
    <property type="evidence" value="ECO:0007669"/>
    <property type="project" value="TreeGrafter"/>
</dbReference>
<accession>A0A1X0NX08</accession>
<protein>
    <recommendedName>
        <fullName evidence="10">Palmitoyltransferase</fullName>
        <ecNumber evidence="10">2.3.1.225</ecNumber>
    </recommendedName>
</protein>
<comment type="caution">
    <text evidence="13">The sequence shown here is derived from an EMBL/GenBank/DDBJ whole genome shotgun (WGS) entry which is preliminary data.</text>
</comment>
<comment type="subcellular location">
    <subcellularLocation>
        <location evidence="1">Endomembrane system</location>
        <topology evidence="1">Multi-pass membrane protein</topology>
    </subcellularLocation>
</comment>
<dbReference type="GO" id="GO:0005783">
    <property type="term" value="C:endoplasmic reticulum"/>
    <property type="evidence" value="ECO:0007669"/>
    <property type="project" value="TreeGrafter"/>
</dbReference>
<dbReference type="VEuPathDB" id="TriTrypDB:TM35_000162880"/>
<dbReference type="GeneID" id="39985940"/>
<dbReference type="PROSITE" id="PS50216">
    <property type="entry name" value="DHHC"/>
    <property type="match status" value="1"/>
</dbReference>
<dbReference type="STRING" id="67003.A0A1X0NX08"/>
<evidence type="ECO:0000256" key="6">
    <source>
        <dbReference type="ARBA" id="ARBA00023136"/>
    </source>
</evidence>
<sequence length="320" mass="35442">MDSTVIPINLTEDRYNDSVTALGKITRTRRCGITCFWSPEAAVYAIPTFITVAVVFGVVFTLWKELGFFELCILFILLSTAFISSFLIVCTDPGVYPRLRLGEVDPHQNEKNLVLCRICGVRRPPRTAHCYQCNVCVLEHDHHCGILGGCVGQRSLRWFALYLVTVSSASGMGIYWLSRSLINEVYAASQRNGRRTFDQTSSEPGQPAAAVGGGGGVVGVDNISKTSLGRPGNNEEDTLRSLAIVLLFVMLLLVMLLVGSLAVFYVYLVLTSTTRRESQRSQTRRGILLRPKLMWENILHVVYPPPSLLLVPEDSKNSLV</sequence>
<organism evidence="13 14">
    <name type="scientific">Trypanosoma theileri</name>
    <dbReference type="NCBI Taxonomy" id="67003"/>
    <lineage>
        <taxon>Eukaryota</taxon>
        <taxon>Discoba</taxon>
        <taxon>Euglenozoa</taxon>
        <taxon>Kinetoplastea</taxon>
        <taxon>Metakinetoplastina</taxon>
        <taxon>Trypanosomatida</taxon>
        <taxon>Trypanosomatidae</taxon>
        <taxon>Trypanosoma</taxon>
    </lineage>
</organism>
<dbReference type="EC" id="2.3.1.225" evidence="10"/>
<keyword evidence="8" id="KW-0449">Lipoprotein</keyword>
<evidence type="ECO:0000256" key="5">
    <source>
        <dbReference type="ARBA" id="ARBA00022989"/>
    </source>
</evidence>
<comment type="catalytic activity">
    <reaction evidence="10">
        <text>L-cysteinyl-[protein] + hexadecanoyl-CoA = S-hexadecanoyl-L-cysteinyl-[protein] + CoA</text>
        <dbReference type="Rhea" id="RHEA:36683"/>
        <dbReference type="Rhea" id="RHEA-COMP:10131"/>
        <dbReference type="Rhea" id="RHEA-COMP:11032"/>
        <dbReference type="ChEBI" id="CHEBI:29950"/>
        <dbReference type="ChEBI" id="CHEBI:57287"/>
        <dbReference type="ChEBI" id="CHEBI:57379"/>
        <dbReference type="ChEBI" id="CHEBI:74151"/>
        <dbReference type="EC" id="2.3.1.225"/>
    </reaction>
</comment>
<keyword evidence="4 10" id="KW-0812">Transmembrane</keyword>
<feature type="transmembrane region" description="Helical" evidence="10">
    <location>
        <begin position="42"/>
        <end position="62"/>
    </location>
</feature>